<keyword evidence="2" id="KW-1185">Reference proteome</keyword>
<name>A0AAP0PG73_9MAGN</name>
<accession>A0AAP0PG73</accession>
<sequence>MNVVGRIFITPNVLFDEHEFPFQFFVTGNSISSSTIESIPCATITFDYLIGVPVNYFSIPIVPFVSISDNVVSPSTSCVPTKEINSNTMVRDASGAGNPH</sequence>
<protein>
    <submittedName>
        <fullName evidence="1">Uncharacterized protein</fullName>
    </submittedName>
</protein>
<dbReference type="EMBL" id="JBBNAF010000005">
    <property type="protein sequence ID" value="KAK9142792.1"/>
    <property type="molecule type" value="Genomic_DNA"/>
</dbReference>
<evidence type="ECO:0000313" key="2">
    <source>
        <dbReference type="Proteomes" id="UP001420932"/>
    </source>
</evidence>
<proteinExistence type="predicted"/>
<gene>
    <name evidence="1" type="ORF">Syun_012192</name>
</gene>
<dbReference type="Proteomes" id="UP001420932">
    <property type="component" value="Unassembled WGS sequence"/>
</dbReference>
<evidence type="ECO:0000313" key="1">
    <source>
        <dbReference type="EMBL" id="KAK9142792.1"/>
    </source>
</evidence>
<reference evidence="1 2" key="1">
    <citation type="submission" date="2024-01" db="EMBL/GenBank/DDBJ databases">
        <title>Genome assemblies of Stephania.</title>
        <authorList>
            <person name="Yang L."/>
        </authorList>
    </citation>
    <scope>NUCLEOTIDE SEQUENCE [LARGE SCALE GENOMIC DNA]</scope>
    <source>
        <strain evidence="1">YNDBR</strain>
        <tissue evidence="1">Leaf</tissue>
    </source>
</reference>
<comment type="caution">
    <text evidence="1">The sequence shown here is derived from an EMBL/GenBank/DDBJ whole genome shotgun (WGS) entry which is preliminary data.</text>
</comment>
<organism evidence="1 2">
    <name type="scientific">Stephania yunnanensis</name>
    <dbReference type="NCBI Taxonomy" id="152371"/>
    <lineage>
        <taxon>Eukaryota</taxon>
        <taxon>Viridiplantae</taxon>
        <taxon>Streptophyta</taxon>
        <taxon>Embryophyta</taxon>
        <taxon>Tracheophyta</taxon>
        <taxon>Spermatophyta</taxon>
        <taxon>Magnoliopsida</taxon>
        <taxon>Ranunculales</taxon>
        <taxon>Menispermaceae</taxon>
        <taxon>Menispermoideae</taxon>
        <taxon>Cissampelideae</taxon>
        <taxon>Stephania</taxon>
    </lineage>
</organism>
<dbReference type="AlphaFoldDB" id="A0AAP0PG73"/>